<protein>
    <submittedName>
        <fullName evidence="1">Uncharacterized protein</fullName>
    </submittedName>
</protein>
<evidence type="ECO:0000313" key="2">
    <source>
        <dbReference type="Proteomes" id="UP000485880"/>
    </source>
</evidence>
<dbReference type="Proteomes" id="UP000485880">
    <property type="component" value="Unassembled WGS sequence"/>
</dbReference>
<sequence length="107" mass="10867">MAATTEVDVTPGAWTSLGAGPLCLQALESQIWYAVSDAPPTVGALGFVPDGIQDVWTNTNVYVTTPDALGARLVWAPLAPFVVSSSGVSAMDFSQSANSGLLAAIAA</sequence>
<dbReference type="EMBL" id="CABFMQ020000142">
    <property type="protein sequence ID" value="VTZ52465.1"/>
    <property type="molecule type" value="Genomic_DNA"/>
</dbReference>
<reference evidence="1 2" key="1">
    <citation type="submission" date="2019-05" db="EMBL/GenBank/DDBJ databases">
        <authorList>
            <person name="Farhan Ul Haque M."/>
        </authorList>
    </citation>
    <scope>NUCLEOTIDE SEQUENCE [LARGE SCALE GENOMIC DNA]</scope>
    <source>
        <strain evidence="1">2</strain>
    </source>
</reference>
<keyword evidence="2" id="KW-1185">Reference proteome</keyword>
<proteinExistence type="predicted"/>
<comment type="caution">
    <text evidence="1">The sequence shown here is derived from an EMBL/GenBank/DDBJ whole genome shotgun (WGS) entry which is preliminary data.</text>
</comment>
<gene>
    <name evidence="1" type="ORF">MPC4_80136</name>
</gene>
<accession>A0A8B6MCS1</accession>
<dbReference type="AlphaFoldDB" id="A0A8B6MCS1"/>
<name>A0A8B6MCS1_METTU</name>
<evidence type="ECO:0000313" key="1">
    <source>
        <dbReference type="EMBL" id="VTZ52465.1"/>
    </source>
</evidence>
<organism evidence="1 2">
    <name type="scientific">Methylocella tundrae</name>
    <dbReference type="NCBI Taxonomy" id="227605"/>
    <lineage>
        <taxon>Bacteria</taxon>
        <taxon>Pseudomonadati</taxon>
        <taxon>Pseudomonadota</taxon>
        <taxon>Alphaproteobacteria</taxon>
        <taxon>Hyphomicrobiales</taxon>
        <taxon>Beijerinckiaceae</taxon>
        <taxon>Methylocella</taxon>
    </lineage>
</organism>
<dbReference type="RefSeq" id="WP_174514037.1">
    <property type="nucleotide sequence ID" value="NZ_CABFMQ020000142.1"/>
</dbReference>